<feature type="compositionally biased region" description="Polar residues" evidence="1">
    <location>
        <begin position="402"/>
        <end position="418"/>
    </location>
</feature>
<keyword evidence="3" id="KW-1185">Reference proteome</keyword>
<organism evidence="2 3">
    <name type="scientific">Penicillium canariense</name>
    <dbReference type="NCBI Taxonomy" id="189055"/>
    <lineage>
        <taxon>Eukaryota</taxon>
        <taxon>Fungi</taxon>
        <taxon>Dikarya</taxon>
        <taxon>Ascomycota</taxon>
        <taxon>Pezizomycotina</taxon>
        <taxon>Eurotiomycetes</taxon>
        <taxon>Eurotiomycetidae</taxon>
        <taxon>Eurotiales</taxon>
        <taxon>Aspergillaceae</taxon>
        <taxon>Penicillium</taxon>
    </lineage>
</organism>
<feature type="compositionally biased region" description="Basic and acidic residues" evidence="1">
    <location>
        <begin position="511"/>
        <end position="524"/>
    </location>
</feature>
<name>A0A9W9I7U4_9EURO</name>
<feature type="compositionally biased region" description="Pro residues" evidence="1">
    <location>
        <begin position="357"/>
        <end position="366"/>
    </location>
</feature>
<feature type="region of interest" description="Disordered" evidence="1">
    <location>
        <begin position="1447"/>
        <end position="1482"/>
    </location>
</feature>
<dbReference type="Proteomes" id="UP001149163">
    <property type="component" value="Unassembled WGS sequence"/>
</dbReference>
<reference evidence="2" key="1">
    <citation type="submission" date="2022-11" db="EMBL/GenBank/DDBJ databases">
        <authorList>
            <person name="Petersen C."/>
        </authorList>
    </citation>
    <scope>NUCLEOTIDE SEQUENCE</scope>
    <source>
        <strain evidence="2">IBT 26290</strain>
    </source>
</reference>
<feature type="region of interest" description="Disordered" evidence="1">
    <location>
        <begin position="235"/>
        <end position="778"/>
    </location>
</feature>
<dbReference type="GeneID" id="81425318"/>
<dbReference type="SUPFAM" id="SSF53335">
    <property type="entry name" value="S-adenosyl-L-methionine-dependent methyltransferases"/>
    <property type="match status" value="1"/>
</dbReference>
<feature type="region of interest" description="Disordered" evidence="1">
    <location>
        <begin position="960"/>
        <end position="980"/>
    </location>
</feature>
<feature type="compositionally biased region" description="Polar residues" evidence="1">
    <location>
        <begin position="662"/>
        <end position="678"/>
    </location>
</feature>
<sequence length="1554" mass="166756">MSSYNMGSRRMPPNDPFPPADASHLGSTNSSAAFAPRYPRSQLARPTNSTTRTSRASSLSAAEDTRSITALPSVSHQLPSRANRLSLIPRPSPGGVGSSPSPASTVSPQTPASSIPSSHSASDLTIPSPFALSYQASPANPPKRPRNVLRRKAPTIGRHVEQTQSQKLSLVIPQPAQPANTKEEPEPGLPNLPDSYFAGPPASSQSTSDRMEKYAMEAAKKQEPVELASLRTTVNTQNLPPPSAAYYPSASTPSTRYSESPGMWSRGSTPTSLSSYSPGVIHSTKVGRMRQPSPSQIRLPVFSPSAVHTSPQSVRIEQAEPHVPKSARPKRTPAPGSATNSAGQGQPSVKLVRTNIPGPPHSPPPRKSSVNFSPPRDTPSKNPDIDVDKARKEVEEAERELFNSQKAMATPVSATSVPSVPKTPPRPSREGTHRLYLETSPVIQSNLPYLKSTGHKRRESAERIRIGGQPYSAQSQSAAASTDSLRSKDLSRVPSREAGSSVLARKSPKTLIKEPPKEKVDSKKPAAQKRFGLFTKKSKPDLDTAAGDARPPRKGPAAGTGHEGYGKYSQRGRKSSASSASGVRARSTSTTRSASRSISSSKGSMSSSRPDLDLDDFLSSRLEPVIISGGGMDGNPLSRTQSEQSISSLSVTSSTVAHPAPLTSSTAPSTESLATSTGTFGGSDPPIESTTSLGPVKSPANNLAPANREQPRSRMPVPKGKRHGAYADPEASTTSISLPSHIPSTVLSQSSTGAPTMATQQKEPAKHDPPQAKKGKASRWNFFQRNRVNEPEAAAPPAIVPPSHTAQLHAAISPVLNSRPIAHYALMDTDSDELDDILKKVEDSPPTEEEQYVAPVEVPAGLNIKKRHPSILLPSPPKMHGEFERDGRPSPRTAMVNCNMIDPSPGSSPEDRRPRRLASVGRIPQVVSRRDRQHKPAMHSFSRPFSAVESPSIMAPMMEGANEDPGFDELPPANIPSSQPGDWGYGFNPAFSAPEAASALEFLAGPYSANELIHFSPYKDSPSSNSSGALAAVTAVVPKPGTAPTEDEVWNEYDDLIDHVLSPEEPKPDVSGKPEEADRFEMATMASRALQHELNDANSLQPPPFSPAAISTRDSTDSVRLRRSMIVSALHSSIAPSTQPSYSNLIASYGDPEVMNSPANPTQPSLDPVQEQQSTFLQSLAAAPTPKPKSPEIRGFPGCSERDWDAVTRTNMRSASLMTSRWLSFGRVLFSPAHNHVKSGTHGRILVIDGLGNDDWSFYCSLTYPDAEVYSLSGRPVSTTIPHPAAWQPPTNHHTVYHAGLQNPLPFPKDYFTAAVLRFPIASSETIQSNIIQECRRVLRSGGYLEMCLLDRDMVNMGVRTRKAVRRLKEMTCLTNSSISLKPTSDSVQRLIGTQGFDNLRRCIVRIPVAGMIVRSSGSTTSSSNKSLSATATTTSTAFSLPAVSASTATHGQSTQTASKSSPSDDNISLGDLLSDPTPSAANDESIAKIVARVGRWWYTKCYEDPALPVTGDNDPSMWTDRKVLRECQKRGTGFRMLIAHAQKPSEKRRTASV</sequence>
<evidence type="ECO:0000313" key="3">
    <source>
        <dbReference type="Proteomes" id="UP001149163"/>
    </source>
</evidence>
<feature type="compositionally biased region" description="Low complexity" evidence="1">
    <location>
        <begin position="244"/>
        <end position="255"/>
    </location>
</feature>
<comment type="caution">
    <text evidence="2">The sequence shown here is derived from an EMBL/GenBank/DDBJ whole genome shotgun (WGS) entry which is preliminary data.</text>
</comment>
<protein>
    <recommendedName>
        <fullName evidence="4">Methyltransferase type 11 domain-containing protein</fullName>
    </recommendedName>
</protein>
<dbReference type="EMBL" id="JAPQKN010000002">
    <property type="protein sequence ID" value="KAJ5168423.1"/>
    <property type="molecule type" value="Genomic_DNA"/>
</dbReference>
<feature type="region of interest" description="Disordered" evidence="1">
    <location>
        <begin position="868"/>
        <end position="945"/>
    </location>
</feature>
<proteinExistence type="predicted"/>
<accession>A0A9W9I7U4</accession>
<feature type="compositionally biased region" description="Polar residues" evidence="1">
    <location>
        <begin position="1447"/>
        <end position="1467"/>
    </location>
</feature>
<feature type="compositionally biased region" description="Polar residues" evidence="1">
    <location>
        <begin position="1157"/>
        <end position="1174"/>
    </location>
</feature>
<feature type="compositionally biased region" description="Low complexity" evidence="1">
    <location>
        <begin position="472"/>
        <end position="481"/>
    </location>
</feature>
<feature type="compositionally biased region" description="Basic and acidic residues" evidence="1">
    <location>
        <begin position="427"/>
        <end position="436"/>
    </location>
</feature>
<reference evidence="2" key="2">
    <citation type="journal article" date="2023" name="IMA Fungus">
        <title>Comparative genomic study of the Penicillium genus elucidates a diverse pangenome and 15 lateral gene transfer events.</title>
        <authorList>
            <person name="Petersen C."/>
            <person name="Sorensen T."/>
            <person name="Nielsen M.R."/>
            <person name="Sondergaard T.E."/>
            <person name="Sorensen J.L."/>
            <person name="Fitzpatrick D.A."/>
            <person name="Frisvad J.C."/>
            <person name="Nielsen K.L."/>
        </authorList>
    </citation>
    <scope>NUCLEOTIDE SEQUENCE</scope>
    <source>
        <strain evidence="2">IBT 26290</strain>
    </source>
</reference>
<gene>
    <name evidence="2" type="ORF">N7482_004017</name>
</gene>
<feature type="compositionally biased region" description="Polar residues" evidence="1">
    <location>
        <begin position="266"/>
        <end position="277"/>
    </location>
</feature>
<feature type="compositionally biased region" description="Polar residues" evidence="1">
    <location>
        <begin position="337"/>
        <end position="347"/>
    </location>
</feature>
<feature type="compositionally biased region" description="Low complexity" evidence="1">
    <location>
        <begin position="575"/>
        <end position="609"/>
    </location>
</feature>
<feature type="compositionally biased region" description="Basic and acidic residues" evidence="1">
    <location>
        <begin position="485"/>
        <end position="495"/>
    </location>
</feature>
<evidence type="ECO:0000256" key="1">
    <source>
        <dbReference type="SAM" id="MobiDB-lite"/>
    </source>
</evidence>
<feature type="compositionally biased region" description="Polar residues" evidence="1">
    <location>
        <begin position="306"/>
        <end position="315"/>
    </location>
</feature>
<dbReference type="OrthoDB" id="5382952at2759"/>
<dbReference type="CDD" id="cd02440">
    <property type="entry name" value="AdoMet_MTases"/>
    <property type="match status" value="1"/>
</dbReference>
<feature type="region of interest" description="Disordered" evidence="1">
    <location>
        <begin position="1"/>
        <end position="124"/>
    </location>
</feature>
<dbReference type="InterPro" id="IPR029063">
    <property type="entry name" value="SAM-dependent_MTases_sf"/>
</dbReference>
<feature type="compositionally biased region" description="Low complexity" evidence="1">
    <location>
        <begin position="98"/>
        <end position="122"/>
    </location>
</feature>
<feature type="region of interest" description="Disordered" evidence="1">
    <location>
        <begin position="153"/>
        <end position="212"/>
    </location>
</feature>
<feature type="region of interest" description="Disordered" evidence="1">
    <location>
        <begin position="1153"/>
        <end position="1174"/>
    </location>
</feature>
<feature type="compositionally biased region" description="Polar residues" evidence="1">
    <location>
        <begin position="731"/>
        <end position="762"/>
    </location>
</feature>
<feature type="compositionally biased region" description="Basic and acidic residues" evidence="1">
    <location>
        <begin position="879"/>
        <end position="889"/>
    </location>
</feature>
<feature type="compositionally biased region" description="Polar residues" evidence="1">
    <location>
        <begin position="67"/>
        <end position="80"/>
    </location>
</feature>
<feature type="compositionally biased region" description="Basic and acidic residues" evidence="1">
    <location>
        <begin position="383"/>
        <end position="394"/>
    </location>
</feature>
<evidence type="ECO:0000313" key="2">
    <source>
        <dbReference type="EMBL" id="KAJ5168423.1"/>
    </source>
</evidence>
<dbReference type="RefSeq" id="XP_056544884.1">
    <property type="nucleotide sequence ID" value="XM_056686142.1"/>
</dbReference>
<feature type="compositionally biased region" description="Low complexity" evidence="1">
    <location>
        <begin position="637"/>
        <end position="656"/>
    </location>
</feature>
<feature type="compositionally biased region" description="Low complexity" evidence="1">
    <location>
        <begin position="44"/>
        <end position="62"/>
    </location>
</feature>
<evidence type="ECO:0008006" key="4">
    <source>
        <dbReference type="Google" id="ProtNLM"/>
    </source>
</evidence>